<gene>
    <name evidence="3" type="ORF">Micbo1qcDRAFT_206942</name>
</gene>
<organism evidence="3 4">
    <name type="scientific">Microdochium bolleyi</name>
    <dbReference type="NCBI Taxonomy" id="196109"/>
    <lineage>
        <taxon>Eukaryota</taxon>
        <taxon>Fungi</taxon>
        <taxon>Dikarya</taxon>
        <taxon>Ascomycota</taxon>
        <taxon>Pezizomycotina</taxon>
        <taxon>Sordariomycetes</taxon>
        <taxon>Xylariomycetidae</taxon>
        <taxon>Xylariales</taxon>
        <taxon>Microdochiaceae</taxon>
        <taxon>Microdochium</taxon>
    </lineage>
</organism>
<dbReference type="Gene3D" id="3.10.450.50">
    <property type="match status" value="1"/>
</dbReference>
<evidence type="ECO:0000256" key="1">
    <source>
        <dbReference type="SAM" id="MobiDB-lite"/>
    </source>
</evidence>
<evidence type="ECO:0000313" key="4">
    <source>
        <dbReference type="Proteomes" id="UP000070501"/>
    </source>
</evidence>
<dbReference type="SUPFAM" id="SSF54427">
    <property type="entry name" value="NTF2-like"/>
    <property type="match status" value="1"/>
</dbReference>
<sequence>MTSPHDPQAKEYAHIRGTRDDLLDRLAVSELCKGWPVYRDASEWKNYRSLFADDAYVWTTWSKRLHIDAFIEASKKGKSAGDFIMHRECGTMVDLNPATGRAVGKMKVTITQRFRQAVHDMQRGHLTANNWSGLANTSTSTAEDAEAMIAADVEYDVDCDCQFHFFCAKEPVASSSSAASGGEKVEEEWKVEYVKLIYSKDKIVPVDGHRVPVFTPAELAPYPEGYKYLGAAQARLGHAMDLHLPTPGDKARWLDLYEKMGQWLEGQEDIDLVGCGGGGGGTVEDAAGAASTESSPATAAGTATTGASAVTSSSK</sequence>
<proteinExistence type="predicted"/>
<dbReference type="STRING" id="196109.A0A136IVK3"/>
<dbReference type="Pfam" id="PF13577">
    <property type="entry name" value="SnoaL_4"/>
    <property type="match status" value="1"/>
</dbReference>
<dbReference type="OrthoDB" id="2533647at2759"/>
<dbReference type="InParanoid" id="A0A136IVK3"/>
<dbReference type="InterPro" id="IPR032710">
    <property type="entry name" value="NTF2-like_dom_sf"/>
</dbReference>
<feature type="region of interest" description="Disordered" evidence="1">
    <location>
        <begin position="277"/>
        <end position="315"/>
    </location>
</feature>
<evidence type="ECO:0000313" key="3">
    <source>
        <dbReference type="EMBL" id="KXJ88796.1"/>
    </source>
</evidence>
<protein>
    <recommendedName>
        <fullName evidence="2">SnoaL-like domain-containing protein</fullName>
    </recommendedName>
</protein>
<feature type="domain" description="SnoaL-like" evidence="2">
    <location>
        <begin position="21"/>
        <end position="116"/>
    </location>
</feature>
<dbReference type="InterPro" id="IPR037401">
    <property type="entry name" value="SnoaL-like"/>
</dbReference>
<name>A0A136IVK3_9PEZI</name>
<keyword evidence="4" id="KW-1185">Reference proteome</keyword>
<dbReference type="AlphaFoldDB" id="A0A136IVK3"/>
<dbReference type="EMBL" id="KQ964257">
    <property type="protein sequence ID" value="KXJ88796.1"/>
    <property type="molecule type" value="Genomic_DNA"/>
</dbReference>
<feature type="compositionally biased region" description="Low complexity" evidence="1">
    <location>
        <begin position="283"/>
        <end position="315"/>
    </location>
</feature>
<evidence type="ECO:0000259" key="2">
    <source>
        <dbReference type="Pfam" id="PF13577"/>
    </source>
</evidence>
<reference evidence="4" key="1">
    <citation type="submission" date="2016-02" db="EMBL/GenBank/DDBJ databases">
        <title>Draft genome sequence of Microdochium bolleyi, a fungal endophyte of beachgrass.</title>
        <authorList>
            <consortium name="DOE Joint Genome Institute"/>
            <person name="David A.S."/>
            <person name="May G."/>
            <person name="Haridas S."/>
            <person name="Lim J."/>
            <person name="Wang M."/>
            <person name="Labutti K."/>
            <person name="Lipzen A."/>
            <person name="Barry K."/>
            <person name="Grigoriev I.V."/>
        </authorList>
    </citation>
    <scope>NUCLEOTIDE SEQUENCE [LARGE SCALE GENOMIC DNA]</scope>
    <source>
        <strain evidence="4">J235TASD1</strain>
    </source>
</reference>
<accession>A0A136IVK3</accession>
<dbReference type="Proteomes" id="UP000070501">
    <property type="component" value="Unassembled WGS sequence"/>
</dbReference>